<keyword evidence="2" id="KW-0808">Transferase</keyword>
<sequence length="347" mass="39892">MIQVKSEGIILERSENEFENQAVLNPACIETRGITHMFYRAVRSGDMVSSIGYCQLEGNKVVNRCDKPVLFPEHAYEKMGVEDPRVVFMDGVYYFFYTVYDGKNALFAYATSTDLIHFVKHGIISPRLSYKEAADLFGHSKKKMRERYFFFDAYIRDRGGDDILLWEKDAFIFPRKIGGRFALIHRVLPGIQVIYFDHFNDLTEDYWKEHLRNLGSHIVLDPEYRFESRNIGGGSPPIETKEGWLLIYHGVEDALQGRIYHAGAALLDLDNPAKVIGRLKRPLFSPVEPWETKGDVNNVVFPTGTILKEGRLFIYYGAADKLIAAKSLEMEELLQELKKQLRPSAYL</sequence>
<comment type="similarity">
    <text evidence="3">Belongs to the glycosyl hydrolase 130 family.</text>
</comment>
<dbReference type="EMBL" id="MFFY01000033">
    <property type="protein sequence ID" value="OGF31077.1"/>
    <property type="molecule type" value="Genomic_DNA"/>
</dbReference>
<dbReference type="Proteomes" id="UP000176915">
    <property type="component" value="Unassembled WGS sequence"/>
</dbReference>
<keyword evidence="1" id="KW-0328">Glycosyltransferase</keyword>
<proteinExistence type="inferred from homology"/>
<dbReference type="PANTHER" id="PTHR34106:SF5">
    <property type="entry name" value="GLYCOSIDASE"/>
    <property type="match status" value="1"/>
</dbReference>
<dbReference type="CDD" id="cd18614">
    <property type="entry name" value="GH130"/>
    <property type="match status" value="1"/>
</dbReference>
<dbReference type="PIRSF" id="PIRSF016202">
    <property type="entry name" value="PH1107"/>
    <property type="match status" value="1"/>
</dbReference>
<dbReference type="SUPFAM" id="SSF75005">
    <property type="entry name" value="Arabinanase/levansucrase/invertase"/>
    <property type="match status" value="1"/>
</dbReference>
<dbReference type="GO" id="GO:0016757">
    <property type="term" value="F:glycosyltransferase activity"/>
    <property type="evidence" value="ECO:0007669"/>
    <property type="project" value="UniProtKB-KW"/>
</dbReference>
<comment type="caution">
    <text evidence="4">The sequence shown here is derived from an EMBL/GenBank/DDBJ whole genome shotgun (WGS) entry which is preliminary data.</text>
</comment>
<organism evidence="4 5">
    <name type="scientific">Candidatus Falkowbacteria bacterium RIFCSPLOWO2_12_FULL_45_13</name>
    <dbReference type="NCBI Taxonomy" id="1797991"/>
    <lineage>
        <taxon>Bacteria</taxon>
        <taxon>Candidatus Falkowiibacteriota</taxon>
    </lineage>
</organism>
<dbReference type="PANTHER" id="PTHR34106">
    <property type="entry name" value="GLYCOSIDASE"/>
    <property type="match status" value="1"/>
</dbReference>
<dbReference type="Pfam" id="PF04041">
    <property type="entry name" value="Glyco_hydro_130"/>
    <property type="match status" value="1"/>
</dbReference>
<evidence type="ECO:0000313" key="4">
    <source>
        <dbReference type="EMBL" id="OGF31077.1"/>
    </source>
</evidence>
<evidence type="ECO:0000313" key="5">
    <source>
        <dbReference type="Proteomes" id="UP000176915"/>
    </source>
</evidence>
<evidence type="ECO:0008006" key="6">
    <source>
        <dbReference type="Google" id="ProtNLM"/>
    </source>
</evidence>
<dbReference type="AlphaFoldDB" id="A0A1F5SWI3"/>
<accession>A0A1F5SWI3</accession>
<name>A0A1F5SWI3_9BACT</name>
<evidence type="ECO:0000256" key="1">
    <source>
        <dbReference type="ARBA" id="ARBA00022676"/>
    </source>
</evidence>
<evidence type="ECO:0000256" key="3">
    <source>
        <dbReference type="ARBA" id="ARBA00024356"/>
    </source>
</evidence>
<gene>
    <name evidence="4" type="ORF">A3H09_01930</name>
</gene>
<dbReference type="InterPro" id="IPR007184">
    <property type="entry name" value="Mannoside_phosphorylase"/>
</dbReference>
<evidence type="ECO:0000256" key="2">
    <source>
        <dbReference type="ARBA" id="ARBA00022679"/>
    </source>
</evidence>
<dbReference type="InterPro" id="IPR023296">
    <property type="entry name" value="Glyco_hydro_beta-prop_sf"/>
</dbReference>
<protein>
    <recommendedName>
        <fullName evidence="6">Pesticidal protein Cry7Aa</fullName>
    </recommendedName>
</protein>
<reference evidence="4 5" key="1">
    <citation type="journal article" date="2016" name="Nat. Commun.">
        <title>Thousands of microbial genomes shed light on interconnected biogeochemical processes in an aquifer system.</title>
        <authorList>
            <person name="Anantharaman K."/>
            <person name="Brown C.T."/>
            <person name="Hug L.A."/>
            <person name="Sharon I."/>
            <person name="Castelle C.J."/>
            <person name="Probst A.J."/>
            <person name="Thomas B.C."/>
            <person name="Singh A."/>
            <person name="Wilkins M.J."/>
            <person name="Karaoz U."/>
            <person name="Brodie E.L."/>
            <person name="Williams K.H."/>
            <person name="Hubbard S.S."/>
            <person name="Banfield J.F."/>
        </authorList>
    </citation>
    <scope>NUCLEOTIDE SEQUENCE [LARGE SCALE GENOMIC DNA]</scope>
</reference>
<dbReference type="Gene3D" id="2.115.10.20">
    <property type="entry name" value="Glycosyl hydrolase domain, family 43"/>
    <property type="match status" value="1"/>
</dbReference>